<organism evidence="1 2">
    <name type="scientific">Beutenbergia cavernae (strain ATCC BAA-8 / DSM 12333 / CCUG 43141 / JCM 11478 / NBRC 16432 / NCIMB 13614 / HKI 0122)</name>
    <dbReference type="NCBI Taxonomy" id="471853"/>
    <lineage>
        <taxon>Bacteria</taxon>
        <taxon>Bacillati</taxon>
        <taxon>Actinomycetota</taxon>
        <taxon>Actinomycetes</taxon>
        <taxon>Micrococcales</taxon>
        <taxon>Beutenbergiaceae</taxon>
        <taxon>Beutenbergia</taxon>
    </lineage>
</organism>
<dbReference type="AlphaFoldDB" id="C5C0A5"/>
<dbReference type="RefSeq" id="WP_015881531.1">
    <property type="nucleotide sequence ID" value="NC_012669.1"/>
</dbReference>
<accession>C5C0A5</accession>
<name>C5C0A5_BEUC1</name>
<protein>
    <recommendedName>
        <fullName evidence="3">Methyltransferase</fullName>
    </recommendedName>
</protein>
<evidence type="ECO:0008006" key="3">
    <source>
        <dbReference type="Google" id="ProtNLM"/>
    </source>
</evidence>
<keyword evidence="2" id="KW-1185">Reference proteome</keyword>
<dbReference type="EMBL" id="CP001618">
    <property type="protein sequence ID" value="ACQ79291.1"/>
    <property type="molecule type" value="Genomic_DNA"/>
</dbReference>
<dbReference type="eggNOG" id="COG1352">
    <property type="taxonomic scope" value="Bacteria"/>
</dbReference>
<gene>
    <name evidence="1" type="ordered locus">Bcav_1030</name>
</gene>
<dbReference type="Gene3D" id="3.40.50.150">
    <property type="entry name" value="Vaccinia Virus protein VP39"/>
    <property type="match status" value="1"/>
</dbReference>
<dbReference type="HOGENOM" id="CLU_965290_0_0_11"/>
<dbReference type="Proteomes" id="UP000007962">
    <property type="component" value="Chromosome"/>
</dbReference>
<evidence type="ECO:0000313" key="1">
    <source>
        <dbReference type="EMBL" id="ACQ79291.1"/>
    </source>
</evidence>
<dbReference type="OrthoDB" id="5120740at2"/>
<proteinExistence type="predicted"/>
<dbReference type="SUPFAM" id="SSF53335">
    <property type="entry name" value="S-adenosyl-L-methionine-dependent methyltransferases"/>
    <property type="match status" value="1"/>
</dbReference>
<evidence type="ECO:0000313" key="2">
    <source>
        <dbReference type="Proteomes" id="UP000007962"/>
    </source>
</evidence>
<dbReference type="KEGG" id="bcv:Bcav_1030"/>
<sequence length="288" mass="31929">MRAPIRPLRGAWPAWLERRADRFFWHDPSVIVRPDCDAASFRRAMDAIHVGGTYKITRDDRHAFADAMLLEHVDTTGAHLVDVGASDGSTSVDLIERAGEFASFTITDRYLELRWARTRRHIVFTDDDGECVLVVGRRLLAWPGQSRAVRALYGPVIRRARRAPRRTVTLLNPETLAVVAGDPRVTYRQHDVFAPLAPPVDVVRVANLLRRLYFGDDDIRRALEALHASLVDGGHLLVIDHHREPGIPPRAGLYGRAGETFAVVAETPDVPEIGDLVRAVGGRAPAAG</sequence>
<reference evidence="1 2" key="1">
    <citation type="journal article" date="2009" name="Stand. Genomic Sci.">
        <title>Complete genome sequence of Beutenbergia cavernae type strain (HKI 0122).</title>
        <authorList>
            <person name="Land M."/>
            <person name="Pukall R."/>
            <person name="Abt B."/>
            <person name="Goker M."/>
            <person name="Rohde M."/>
            <person name="Glavina Del Rio T."/>
            <person name="Tice H."/>
            <person name="Copeland A."/>
            <person name="Cheng J.F."/>
            <person name="Lucas S."/>
            <person name="Chen F."/>
            <person name="Nolan M."/>
            <person name="Bruce D."/>
            <person name="Goodwin L."/>
            <person name="Pitluck S."/>
            <person name="Ivanova N."/>
            <person name="Mavromatis K."/>
            <person name="Ovchinnikova G."/>
            <person name="Pati A."/>
            <person name="Chen A."/>
            <person name="Palaniappan K."/>
            <person name="Hauser L."/>
            <person name="Chang Y.J."/>
            <person name="Jefferies C.C."/>
            <person name="Saunders E."/>
            <person name="Brettin T."/>
            <person name="Detter J.C."/>
            <person name="Han C."/>
            <person name="Chain P."/>
            <person name="Bristow J."/>
            <person name="Eisen J.A."/>
            <person name="Markowitz V."/>
            <person name="Hugenholtz P."/>
            <person name="Kyrpides N.C."/>
            <person name="Klenk H.P."/>
            <person name="Lapidus A."/>
        </authorList>
    </citation>
    <scope>NUCLEOTIDE SEQUENCE [LARGE SCALE GENOMIC DNA]</scope>
    <source>
        <strain evidence="2">ATCC BAA-8 / DSM 12333 / NBRC 16432</strain>
    </source>
</reference>
<dbReference type="InterPro" id="IPR029063">
    <property type="entry name" value="SAM-dependent_MTases_sf"/>
</dbReference>
<dbReference type="STRING" id="471853.Bcav_1030"/>